<dbReference type="NCBIfam" id="TIGR03696">
    <property type="entry name" value="Rhs_assc_core"/>
    <property type="match status" value="1"/>
</dbReference>
<dbReference type="Pfam" id="PF25023">
    <property type="entry name" value="TEN_YD-shell"/>
    <property type="match status" value="1"/>
</dbReference>
<organism evidence="4 5">
    <name type="scientific">Anoxybacillus suryakundensis</name>
    <dbReference type="NCBI Taxonomy" id="1325335"/>
    <lineage>
        <taxon>Bacteria</taxon>
        <taxon>Bacillati</taxon>
        <taxon>Bacillota</taxon>
        <taxon>Bacilli</taxon>
        <taxon>Bacillales</taxon>
        <taxon>Anoxybacillaceae</taxon>
        <taxon>Anoxybacillus</taxon>
    </lineage>
</organism>
<sequence length="257" mass="29561">MYFYHYNAHGDVIALTDAQGNIVARYQYDAWGNILSQSGALADENPYRYAGYQYDKETGLYYLIARYYHPTHGVFLSLDPDPGDADDILTQNGYTYANNNPVMLVDPDGHWVWLAINAGFAVYDGYKAYKTGRGWMYVAKKTALGAIGGGKLKLVRGAGKYIVKVGRQYTKSNFKLGRQMHKKYMAHLHDELKGRIKEYKGIKGIRPDFVDFNTRTIYELKPYNPRAIARGKRQLKKYKRIFEQEHGGKWKTVLHVY</sequence>
<dbReference type="InterPro" id="IPR056823">
    <property type="entry name" value="TEN-like_YD-shell"/>
</dbReference>
<protein>
    <submittedName>
        <fullName evidence="4">RHS repeat-associated core domain</fullName>
    </submittedName>
</protein>
<dbReference type="Proteomes" id="UP000182738">
    <property type="component" value="Unassembled WGS sequence"/>
</dbReference>
<dbReference type="PANTHER" id="PTHR32305:SF17">
    <property type="entry name" value="TRNA NUCLEASE WAPA"/>
    <property type="match status" value="1"/>
</dbReference>
<proteinExistence type="predicted"/>
<dbReference type="InterPro" id="IPR022385">
    <property type="entry name" value="Rhs_assc_core"/>
</dbReference>
<dbReference type="NCBIfam" id="TIGR01643">
    <property type="entry name" value="YD_repeat_2x"/>
    <property type="match status" value="1"/>
</dbReference>
<gene>
    <name evidence="4" type="ORF">Ga0061060_11610</name>
</gene>
<accession>A0A0K6GQN8</accession>
<dbReference type="InterPro" id="IPR028902">
    <property type="entry name" value="Tox-REase-9_dom"/>
</dbReference>
<evidence type="ECO:0000313" key="4">
    <source>
        <dbReference type="EMBL" id="CUA80831.1"/>
    </source>
</evidence>
<evidence type="ECO:0000259" key="3">
    <source>
        <dbReference type="Pfam" id="PF25023"/>
    </source>
</evidence>
<evidence type="ECO:0000259" key="2">
    <source>
        <dbReference type="Pfam" id="PF15650"/>
    </source>
</evidence>
<dbReference type="InterPro" id="IPR050708">
    <property type="entry name" value="T6SS_VgrG/RHS"/>
</dbReference>
<keyword evidence="5" id="KW-1185">Reference proteome</keyword>
<dbReference type="Pfam" id="PF15650">
    <property type="entry name" value="Tox-REase-9"/>
    <property type="match status" value="1"/>
</dbReference>
<dbReference type="PANTHER" id="PTHR32305">
    <property type="match status" value="1"/>
</dbReference>
<dbReference type="STRING" id="1325335.GCA_001418025_02144"/>
<dbReference type="InterPro" id="IPR006530">
    <property type="entry name" value="YD"/>
</dbReference>
<dbReference type="EMBL" id="CYGZ01000016">
    <property type="protein sequence ID" value="CUA80831.1"/>
    <property type="molecule type" value="Genomic_DNA"/>
</dbReference>
<name>A0A0K6GQN8_9BACL</name>
<dbReference type="Gene3D" id="2.180.10.10">
    <property type="entry name" value="RHS repeat-associated core"/>
    <property type="match status" value="1"/>
</dbReference>
<evidence type="ECO:0000313" key="5">
    <source>
        <dbReference type="Proteomes" id="UP000182738"/>
    </source>
</evidence>
<dbReference type="AlphaFoldDB" id="A0A0K6GQN8"/>
<evidence type="ECO:0000256" key="1">
    <source>
        <dbReference type="ARBA" id="ARBA00022737"/>
    </source>
</evidence>
<feature type="domain" description="Teneurin-like YD-shell" evidence="3">
    <location>
        <begin position="2"/>
        <end position="102"/>
    </location>
</feature>
<keyword evidence="1" id="KW-0677">Repeat</keyword>
<dbReference type="PRINTS" id="PR00394">
    <property type="entry name" value="RHSPROTEIN"/>
</dbReference>
<feature type="domain" description="Tox-REase-9" evidence="2">
    <location>
        <begin position="169"/>
        <end position="257"/>
    </location>
</feature>
<reference evidence="5" key="1">
    <citation type="submission" date="2015-08" db="EMBL/GenBank/DDBJ databases">
        <authorList>
            <person name="Varghese N."/>
        </authorList>
    </citation>
    <scope>NUCLEOTIDE SEQUENCE [LARGE SCALE GENOMIC DNA]</scope>
    <source>
        <strain evidence="5">DSM 27374</strain>
    </source>
</reference>